<organism evidence="1 2">
    <name type="scientific">Stephania cephalantha</name>
    <dbReference type="NCBI Taxonomy" id="152367"/>
    <lineage>
        <taxon>Eukaryota</taxon>
        <taxon>Viridiplantae</taxon>
        <taxon>Streptophyta</taxon>
        <taxon>Embryophyta</taxon>
        <taxon>Tracheophyta</taxon>
        <taxon>Spermatophyta</taxon>
        <taxon>Magnoliopsida</taxon>
        <taxon>Ranunculales</taxon>
        <taxon>Menispermaceae</taxon>
        <taxon>Menispermoideae</taxon>
        <taxon>Cissampelideae</taxon>
        <taxon>Stephania</taxon>
    </lineage>
</organism>
<comment type="caution">
    <text evidence="1">The sequence shown here is derived from an EMBL/GenBank/DDBJ whole genome shotgun (WGS) entry which is preliminary data.</text>
</comment>
<evidence type="ECO:0000313" key="1">
    <source>
        <dbReference type="EMBL" id="KAK9083769.1"/>
    </source>
</evidence>
<dbReference type="EMBL" id="JBBNAG010000013">
    <property type="protein sequence ID" value="KAK9083769.1"/>
    <property type="molecule type" value="Genomic_DNA"/>
</dbReference>
<sequence>MALLAREKEVKENRMVEEEDFILQRDFGVETSIEGHGIISELENIDVRHT</sequence>
<dbReference type="AlphaFoldDB" id="A0AAP0E6W5"/>
<evidence type="ECO:0000313" key="2">
    <source>
        <dbReference type="Proteomes" id="UP001419268"/>
    </source>
</evidence>
<protein>
    <submittedName>
        <fullName evidence="1">Uncharacterized protein</fullName>
    </submittedName>
</protein>
<dbReference type="Proteomes" id="UP001419268">
    <property type="component" value="Unassembled WGS sequence"/>
</dbReference>
<accession>A0AAP0E6W5</accession>
<reference evidence="1 2" key="1">
    <citation type="submission" date="2024-01" db="EMBL/GenBank/DDBJ databases">
        <title>Genome assemblies of Stephania.</title>
        <authorList>
            <person name="Yang L."/>
        </authorList>
    </citation>
    <scope>NUCLEOTIDE SEQUENCE [LARGE SCALE GENOMIC DNA]</scope>
    <source>
        <strain evidence="1">JXDWG</strain>
        <tissue evidence="1">Leaf</tissue>
    </source>
</reference>
<gene>
    <name evidence="1" type="ORF">Scep_030240</name>
</gene>
<name>A0AAP0E6W5_9MAGN</name>
<proteinExistence type="predicted"/>
<keyword evidence="2" id="KW-1185">Reference proteome</keyword>